<reference evidence="2" key="1">
    <citation type="journal article" date="2022" name="Mol. Ecol. Resour.">
        <title>The genomes of chicory, endive, great burdock and yacon provide insights into Asteraceae palaeo-polyploidization history and plant inulin production.</title>
        <authorList>
            <person name="Fan W."/>
            <person name="Wang S."/>
            <person name="Wang H."/>
            <person name="Wang A."/>
            <person name="Jiang F."/>
            <person name="Liu H."/>
            <person name="Zhao H."/>
            <person name="Xu D."/>
            <person name="Zhang Y."/>
        </authorList>
    </citation>
    <scope>NUCLEOTIDE SEQUENCE [LARGE SCALE GENOMIC DNA]</scope>
    <source>
        <strain evidence="2">cv. Punajuju</strain>
    </source>
</reference>
<evidence type="ECO:0000313" key="2">
    <source>
        <dbReference type="Proteomes" id="UP001055811"/>
    </source>
</evidence>
<comment type="caution">
    <text evidence="1">The sequence shown here is derived from an EMBL/GenBank/DDBJ whole genome shotgun (WGS) entry which is preliminary data.</text>
</comment>
<accession>A0ACB9GZB3</accession>
<keyword evidence="2" id="KW-1185">Reference proteome</keyword>
<evidence type="ECO:0000313" key="1">
    <source>
        <dbReference type="EMBL" id="KAI3788571.1"/>
    </source>
</evidence>
<proteinExistence type="predicted"/>
<dbReference type="EMBL" id="CM042009">
    <property type="protein sequence ID" value="KAI3788571.1"/>
    <property type="molecule type" value="Genomic_DNA"/>
</dbReference>
<dbReference type="Proteomes" id="UP001055811">
    <property type="component" value="Linkage Group LG01"/>
</dbReference>
<gene>
    <name evidence="1" type="ORF">L2E82_01342</name>
</gene>
<name>A0ACB9GZB3_CICIN</name>
<sequence length="86" mass="9340">MTFDSCNCLKRIPSVGLGTWQSEPGVVGDAIAAAIKVNLLSHTNLQLIAVLNLYRFVSGPLLCCDHAPEDVPAVLDRYSSISDFYQ</sequence>
<organism evidence="1 2">
    <name type="scientific">Cichorium intybus</name>
    <name type="common">Chicory</name>
    <dbReference type="NCBI Taxonomy" id="13427"/>
    <lineage>
        <taxon>Eukaryota</taxon>
        <taxon>Viridiplantae</taxon>
        <taxon>Streptophyta</taxon>
        <taxon>Embryophyta</taxon>
        <taxon>Tracheophyta</taxon>
        <taxon>Spermatophyta</taxon>
        <taxon>Magnoliopsida</taxon>
        <taxon>eudicotyledons</taxon>
        <taxon>Gunneridae</taxon>
        <taxon>Pentapetalae</taxon>
        <taxon>asterids</taxon>
        <taxon>campanulids</taxon>
        <taxon>Asterales</taxon>
        <taxon>Asteraceae</taxon>
        <taxon>Cichorioideae</taxon>
        <taxon>Cichorieae</taxon>
        <taxon>Cichoriinae</taxon>
        <taxon>Cichorium</taxon>
    </lineage>
</organism>
<protein>
    <submittedName>
        <fullName evidence="1">Uncharacterized protein</fullName>
    </submittedName>
</protein>
<reference evidence="1 2" key="2">
    <citation type="journal article" date="2022" name="Mol. Ecol. Resour.">
        <title>The genomes of chicory, endive, great burdock and yacon provide insights into Asteraceae paleo-polyploidization history and plant inulin production.</title>
        <authorList>
            <person name="Fan W."/>
            <person name="Wang S."/>
            <person name="Wang H."/>
            <person name="Wang A."/>
            <person name="Jiang F."/>
            <person name="Liu H."/>
            <person name="Zhao H."/>
            <person name="Xu D."/>
            <person name="Zhang Y."/>
        </authorList>
    </citation>
    <scope>NUCLEOTIDE SEQUENCE [LARGE SCALE GENOMIC DNA]</scope>
    <source>
        <strain evidence="2">cv. Punajuju</strain>
        <tissue evidence="1">Leaves</tissue>
    </source>
</reference>